<feature type="region of interest" description="Disordered" evidence="1">
    <location>
        <begin position="293"/>
        <end position="369"/>
    </location>
</feature>
<feature type="compositionally biased region" description="Basic and acidic residues" evidence="1">
    <location>
        <begin position="314"/>
        <end position="324"/>
    </location>
</feature>
<comment type="caution">
    <text evidence="3">The sequence shown here is derived from an EMBL/GenBank/DDBJ whole genome shotgun (WGS) entry which is preliminary data.</text>
</comment>
<feature type="transmembrane region" description="Helical" evidence="2">
    <location>
        <begin position="83"/>
        <end position="108"/>
    </location>
</feature>
<proteinExistence type="predicted"/>
<dbReference type="InParanoid" id="A0A1D3D6X2"/>
<evidence type="ECO:0000256" key="1">
    <source>
        <dbReference type="SAM" id="MobiDB-lite"/>
    </source>
</evidence>
<protein>
    <recommendedName>
        <fullName evidence="5">Transmembrane protein</fullName>
    </recommendedName>
</protein>
<gene>
    <name evidence="3" type="ORF">cyc_01495</name>
</gene>
<evidence type="ECO:0000313" key="3">
    <source>
        <dbReference type="EMBL" id="OEH79187.1"/>
    </source>
</evidence>
<feature type="region of interest" description="Disordered" evidence="1">
    <location>
        <begin position="954"/>
        <end position="973"/>
    </location>
</feature>
<feature type="compositionally biased region" description="Polar residues" evidence="1">
    <location>
        <begin position="339"/>
        <end position="354"/>
    </location>
</feature>
<dbReference type="Proteomes" id="UP000095192">
    <property type="component" value="Unassembled WGS sequence"/>
</dbReference>
<dbReference type="AlphaFoldDB" id="A0A1D3D6X2"/>
<name>A0A1D3D6X2_9EIME</name>
<reference evidence="3 4" key="1">
    <citation type="journal article" date="2016" name="BMC Genomics">
        <title>Comparative genomics reveals Cyclospora cayetanensis possesses coccidia-like metabolism and invasion components but unique surface antigens.</title>
        <authorList>
            <person name="Liu S."/>
            <person name="Wang L."/>
            <person name="Zheng H."/>
            <person name="Xu Z."/>
            <person name="Roellig D.M."/>
            <person name="Li N."/>
            <person name="Frace M.A."/>
            <person name="Tang K."/>
            <person name="Arrowood M.J."/>
            <person name="Moss D.M."/>
            <person name="Zhang L."/>
            <person name="Feng Y."/>
            <person name="Xiao L."/>
        </authorList>
    </citation>
    <scope>NUCLEOTIDE SEQUENCE [LARGE SCALE GENOMIC DNA]</scope>
    <source>
        <strain evidence="3 4">CHN_HEN01</strain>
    </source>
</reference>
<accession>A0A1D3D6X2</accession>
<keyword evidence="2" id="KW-0812">Transmembrane</keyword>
<dbReference type="VEuPathDB" id="ToxoDB:cyc_01495"/>
<dbReference type="EMBL" id="JROU02000464">
    <property type="protein sequence ID" value="OEH79187.1"/>
    <property type="molecule type" value="Genomic_DNA"/>
</dbReference>
<feature type="transmembrane region" description="Helical" evidence="2">
    <location>
        <begin position="120"/>
        <end position="142"/>
    </location>
</feature>
<keyword evidence="2" id="KW-0472">Membrane</keyword>
<sequence>MQHELCNYQDIAIDKFRHSQQAGMNEIALSPQFDDGRSFSMDSPAESDISVATFRVCFVSSGFSDPAKFGLSLALADTSKLSLLFFLLPVVELVLLLVIDSLLQLLILQQQLPAPPELTGMYHMLLLADVLFVALSLLLYVFGPWQSKESTPQTQLPEQATPQGNTTVVRGGTARNVKALATSAEGIVPQDDEGELLAKFLSDKKPTTREAGRHNTVEVSSEALLEHILLSLATIFLKQESEPSDGLIHDGRDEERFPTQVRMKEESQPCKSAADIAEKIGNQIRFTDALNEASGSSHRAHYDQDGSSPLRVSPLERTKRRTDAQRALQAAKASEKSDMSTSGRLSCPQTSVDAPSTVEGKPPTYEGTEVPSLTVKPLFLVRTAAPLTEDSVREIAAISTPSAQHYKAQMDVARKGLLTYLREQTTKANEERAQRARQANGASNAGGNGSRQMKGAPGTPAGISSVSAGMAPQAEPLQSNSNGVMVVDITDGGKVGEEVCAALASLVGRPPPSRKRASVDSSISSTVASTLYNSQGIHPSESIYERAVDPLANRALSGQPSLAVLERQQQTQKLEEPLDTTLMRSDRGDHGRRVPLCKRSTKVLTVPLEPGLPVVVQAPPSSDSEKEGRTTPVGSREIKYGVSQPLRNRGYEDGEGSPMQRPAALDPFAVPSAPGRFPPSVFWGRSGAIGCNGTPMLSPRVNAGPSIAPQRRAVDDIGVQRRTTLPFGVERHFQRSPHVLFREVDGNWMKEGTAVRDSLGKGEYMYTGSKRFFGTPSLPNRICKDQEQQPGTMRGDIEKFRALAMKRRGKCKDSTTLEPLKEKLSSHDSSRLQNTAAWNELIPGEAGDTNVGTPVERGGDAAPSAPNACQCCDGGIVEEPSFSRQGAVGASGTPVVVLRALEPEGGTPQNVRRDLPGLLSNATDTPAGLQQPHGTPHAEGEQHLFRGYLHPLRNSSRRREGGDPLPHAANGGTPMFLTMQELLHPSDRFQRSEGAAMGDT</sequence>
<evidence type="ECO:0000313" key="4">
    <source>
        <dbReference type="Proteomes" id="UP000095192"/>
    </source>
</evidence>
<evidence type="ECO:0008006" key="5">
    <source>
        <dbReference type="Google" id="ProtNLM"/>
    </source>
</evidence>
<keyword evidence="2" id="KW-1133">Transmembrane helix</keyword>
<keyword evidence="4" id="KW-1185">Reference proteome</keyword>
<organism evidence="3 4">
    <name type="scientific">Cyclospora cayetanensis</name>
    <dbReference type="NCBI Taxonomy" id="88456"/>
    <lineage>
        <taxon>Eukaryota</taxon>
        <taxon>Sar</taxon>
        <taxon>Alveolata</taxon>
        <taxon>Apicomplexa</taxon>
        <taxon>Conoidasida</taxon>
        <taxon>Coccidia</taxon>
        <taxon>Eucoccidiorida</taxon>
        <taxon>Eimeriorina</taxon>
        <taxon>Eimeriidae</taxon>
        <taxon>Cyclospora</taxon>
    </lineage>
</organism>
<feature type="region of interest" description="Disordered" evidence="1">
    <location>
        <begin position="614"/>
        <end position="639"/>
    </location>
</feature>
<evidence type="ECO:0000256" key="2">
    <source>
        <dbReference type="SAM" id="Phobius"/>
    </source>
</evidence>
<feature type="region of interest" description="Disordered" evidence="1">
    <location>
        <begin position="427"/>
        <end position="465"/>
    </location>
</feature>
<feature type="region of interest" description="Disordered" evidence="1">
    <location>
        <begin position="903"/>
        <end position="939"/>
    </location>
</feature>